<comment type="caution">
    <text evidence="6">The sequence shown here is derived from an EMBL/GenBank/DDBJ whole genome shotgun (WGS) entry which is preliminary data.</text>
</comment>
<dbReference type="AlphaFoldDB" id="W1XFR4"/>
<evidence type="ECO:0000256" key="3">
    <source>
        <dbReference type="ARBA" id="ARBA00022801"/>
    </source>
</evidence>
<dbReference type="PANTHER" id="PTHR46323:SF2">
    <property type="entry name" value="BETA-GALACTOSIDASE"/>
    <property type="match status" value="1"/>
</dbReference>
<dbReference type="InterPro" id="IPR014718">
    <property type="entry name" value="GH-type_carb-bd"/>
</dbReference>
<dbReference type="EMBL" id="AZMM01016452">
    <property type="protein sequence ID" value="ETJ29006.1"/>
    <property type="molecule type" value="Genomic_DNA"/>
</dbReference>
<comment type="catalytic activity">
    <reaction evidence="1">
        <text>Hydrolysis of terminal non-reducing beta-D-galactose residues in beta-D-galactosides.</text>
        <dbReference type="EC" id="3.2.1.23"/>
    </reaction>
</comment>
<evidence type="ECO:0000256" key="4">
    <source>
        <dbReference type="ARBA" id="ARBA00023295"/>
    </source>
</evidence>
<feature type="non-terminal residue" evidence="6">
    <location>
        <position position="97"/>
    </location>
</feature>
<sequence>MSLIPIYREKVLDIVINWTILPNGLIKSEISAVKNVNLPFLPRFGVEIKLDKSYENLSYFGLGPYENYQDKHSASYLGRFNTSVSKMHEDYIGIKLI</sequence>
<dbReference type="InterPro" id="IPR011013">
    <property type="entry name" value="Gal_mutarotase_sf_dom"/>
</dbReference>
<dbReference type="EC" id="3.2.1.23" evidence="2"/>
<dbReference type="SUPFAM" id="SSF74650">
    <property type="entry name" value="Galactose mutarotase-like"/>
    <property type="match status" value="1"/>
</dbReference>
<evidence type="ECO:0000256" key="2">
    <source>
        <dbReference type="ARBA" id="ARBA00012756"/>
    </source>
</evidence>
<gene>
    <name evidence="6" type="ORF">Q604_UNBC16452G0001</name>
</gene>
<protein>
    <recommendedName>
        <fullName evidence="2">beta-galactosidase</fullName>
        <ecNumber evidence="2">3.2.1.23</ecNumber>
    </recommendedName>
</protein>
<name>W1XFR4_9ZZZZ</name>
<evidence type="ECO:0000256" key="1">
    <source>
        <dbReference type="ARBA" id="ARBA00001412"/>
    </source>
</evidence>
<evidence type="ECO:0000313" key="6">
    <source>
        <dbReference type="EMBL" id="ETJ29006.1"/>
    </source>
</evidence>
<dbReference type="Pfam" id="PF02929">
    <property type="entry name" value="Bgal_small_N"/>
    <property type="match status" value="1"/>
</dbReference>
<dbReference type="GO" id="GO:0009341">
    <property type="term" value="C:beta-galactosidase complex"/>
    <property type="evidence" value="ECO:0007669"/>
    <property type="project" value="InterPro"/>
</dbReference>
<dbReference type="PANTHER" id="PTHR46323">
    <property type="entry name" value="BETA-GALACTOSIDASE"/>
    <property type="match status" value="1"/>
</dbReference>
<dbReference type="InterPro" id="IPR050347">
    <property type="entry name" value="Bact_Beta-galactosidase"/>
</dbReference>
<keyword evidence="4" id="KW-0326">Glycosidase</keyword>
<feature type="domain" description="Beta galactosidase small chain/" evidence="5">
    <location>
        <begin position="13"/>
        <end position="92"/>
    </location>
</feature>
<dbReference type="Gene3D" id="2.70.98.10">
    <property type="match status" value="1"/>
</dbReference>
<dbReference type="GO" id="GO:0005990">
    <property type="term" value="P:lactose catabolic process"/>
    <property type="evidence" value="ECO:0007669"/>
    <property type="project" value="TreeGrafter"/>
</dbReference>
<feature type="non-terminal residue" evidence="6">
    <location>
        <position position="1"/>
    </location>
</feature>
<evidence type="ECO:0000259" key="5">
    <source>
        <dbReference type="Pfam" id="PF02929"/>
    </source>
</evidence>
<dbReference type="InterPro" id="IPR004199">
    <property type="entry name" value="B-gal_small/dom_5"/>
</dbReference>
<keyword evidence="3" id="KW-0378">Hydrolase</keyword>
<organism evidence="6">
    <name type="scientific">human gut metagenome</name>
    <dbReference type="NCBI Taxonomy" id="408170"/>
    <lineage>
        <taxon>unclassified sequences</taxon>
        <taxon>metagenomes</taxon>
        <taxon>organismal metagenomes</taxon>
    </lineage>
</organism>
<dbReference type="GO" id="GO:0004565">
    <property type="term" value="F:beta-galactosidase activity"/>
    <property type="evidence" value="ECO:0007669"/>
    <property type="project" value="UniProtKB-EC"/>
</dbReference>
<proteinExistence type="predicted"/>
<dbReference type="GO" id="GO:0030246">
    <property type="term" value="F:carbohydrate binding"/>
    <property type="evidence" value="ECO:0007669"/>
    <property type="project" value="InterPro"/>
</dbReference>
<accession>W1XFR4</accession>
<reference evidence="6" key="1">
    <citation type="submission" date="2013-12" db="EMBL/GenBank/DDBJ databases">
        <title>A Varibaculum cambriense genome reconstructed from a premature infant gut community with otherwise low bacterial novelty that shifts toward anaerobic metabolism during the third week of life.</title>
        <authorList>
            <person name="Brown C.T."/>
            <person name="Sharon I."/>
            <person name="Thomas B.C."/>
            <person name="Castelle C.J."/>
            <person name="Morowitz M.J."/>
            <person name="Banfield J.F."/>
        </authorList>
    </citation>
    <scope>NUCLEOTIDE SEQUENCE</scope>
</reference>